<sequence length="235" mass="26762">MGHQRSTSINRQKGFTLVETLISLVLISLVMLSAALAYQYFTQNWQRNQNKFAEVREDYRTWQLVHKVTQAVYPKVVLSDDDIPGFYFLGRDDGFTGVASISVQDPNSSAVFRIFRERNNEQGFRLVYEEAPLGSQSLERASQTLPFNFRRVLLENASAIQFRYQGWENLAVRSMAISAEGMTDTIAEPQWFGEYDGMQRSLHPLAIEINAAGVVWFITLPDSAVAELSRYTDDV</sequence>
<dbReference type="AlphaFoldDB" id="A0A7Z6ZUH5"/>
<dbReference type="RefSeq" id="WP_169930389.1">
    <property type="nucleotide sequence ID" value="NZ_PIPR01000001.1"/>
</dbReference>
<dbReference type="NCBIfam" id="TIGR02532">
    <property type="entry name" value="IV_pilin_GFxxxE"/>
    <property type="match status" value="1"/>
</dbReference>
<organism evidence="2 3">
    <name type="scientific">Pseudidiomarina aestuarii</name>
    <dbReference type="NCBI Taxonomy" id="624146"/>
    <lineage>
        <taxon>Bacteria</taxon>
        <taxon>Pseudomonadati</taxon>
        <taxon>Pseudomonadota</taxon>
        <taxon>Gammaproteobacteria</taxon>
        <taxon>Alteromonadales</taxon>
        <taxon>Idiomarinaceae</taxon>
        <taxon>Pseudidiomarina</taxon>
    </lineage>
</organism>
<evidence type="ECO:0000313" key="2">
    <source>
        <dbReference type="EMBL" id="RUO41654.1"/>
    </source>
</evidence>
<comment type="caution">
    <text evidence="2">The sequence shown here is derived from an EMBL/GenBank/DDBJ whole genome shotgun (WGS) entry which is preliminary data.</text>
</comment>
<evidence type="ECO:0008006" key="4">
    <source>
        <dbReference type="Google" id="ProtNLM"/>
    </source>
</evidence>
<gene>
    <name evidence="2" type="ORF">CWE22_05720</name>
</gene>
<dbReference type="Pfam" id="PF07963">
    <property type="entry name" value="N_methyl"/>
    <property type="match status" value="1"/>
</dbReference>
<protein>
    <recommendedName>
        <fullName evidence="4">Prepilin-type cleavage/methylation domain-containing protein</fullName>
    </recommendedName>
</protein>
<accession>A0A7Z6ZUH5</accession>
<evidence type="ECO:0000256" key="1">
    <source>
        <dbReference type="SAM" id="Phobius"/>
    </source>
</evidence>
<dbReference type="Proteomes" id="UP000287766">
    <property type="component" value="Unassembled WGS sequence"/>
</dbReference>
<keyword evidence="3" id="KW-1185">Reference proteome</keyword>
<proteinExistence type="predicted"/>
<keyword evidence="1" id="KW-0472">Membrane</keyword>
<dbReference type="InterPro" id="IPR012902">
    <property type="entry name" value="N_methyl_site"/>
</dbReference>
<dbReference type="PROSITE" id="PS00409">
    <property type="entry name" value="PROKAR_NTER_METHYL"/>
    <property type="match status" value="1"/>
</dbReference>
<feature type="transmembrane region" description="Helical" evidence="1">
    <location>
        <begin position="21"/>
        <end position="41"/>
    </location>
</feature>
<keyword evidence="1" id="KW-1133">Transmembrane helix</keyword>
<reference evidence="3" key="1">
    <citation type="journal article" date="2018" name="Front. Microbiol.">
        <title>Genome-Based Analysis Reveals the Taxonomy and Diversity of the Family Idiomarinaceae.</title>
        <authorList>
            <person name="Liu Y."/>
            <person name="Lai Q."/>
            <person name="Shao Z."/>
        </authorList>
    </citation>
    <scope>NUCLEOTIDE SEQUENCE [LARGE SCALE GENOMIC DNA]</scope>
    <source>
        <strain evidence="3">KYW314</strain>
    </source>
</reference>
<name>A0A7Z6ZUH5_9GAMM</name>
<dbReference type="EMBL" id="PIPR01000001">
    <property type="protein sequence ID" value="RUO41654.1"/>
    <property type="molecule type" value="Genomic_DNA"/>
</dbReference>
<keyword evidence="1" id="KW-0812">Transmembrane</keyword>
<evidence type="ECO:0000313" key="3">
    <source>
        <dbReference type="Proteomes" id="UP000287766"/>
    </source>
</evidence>